<dbReference type="OrthoDB" id="1908104at2759"/>
<evidence type="ECO:0000256" key="6">
    <source>
        <dbReference type="ARBA" id="ARBA00023157"/>
    </source>
</evidence>
<reference evidence="9" key="3">
    <citation type="submission" date="2025-09" db="UniProtKB">
        <authorList>
            <consortium name="Ensembl"/>
        </authorList>
    </citation>
    <scope>IDENTIFICATION</scope>
</reference>
<evidence type="ECO:0000259" key="8">
    <source>
        <dbReference type="SMART" id="SM00043"/>
    </source>
</evidence>
<dbReference type="InterPro" id="IPR046350">
    <property type="entry name" value="Cystatin_sf"/>
</dbReference>
<dbReference type="InterPro" id="IPR018073">
    <property type="entry name" value="Prot_inh_cystat_CS"/>
</dbReference>
<dbReference type="PANTHER" id="PTHR47033">
    <property type="entry name" value="CYSTATIN-M"/>
    <property type="match status" value="1"/>
</dbReference>
<dbReference type="KEGG" id="acs:103281017"/>
<sequence length="148" mass="16605">MALFRQQSFLFLSWALLVLAAAEEVSQPGFVGGWRDRSVSDPEVMKAAAFAVQAYNEASNSRMYFKGQRILEAKSQVVAGIKYSLTVEMVSTMCEKKGGSGLEKVDLDHCKMPPEGEQKKQVCNFQVWSRPWLQDTQLLHMSCSEMTS</sequence>
<dbReference type="GO" id="GO:0005576">
    <property type="term" value="C:extracellular region"/>
    <property type="evidence" value="ECO:0007669"/>
    <property type="project" value="UniProtKB-SubCell"/>
</dbReference>
<evidence type="ECO:0000256" key="5">
    <source>
        <dbReference type="ARBA" id="ARBA00022704"/>
    </source>
</evidence>
<keyword evidence="6" id="KW-1015">Disulfide bond</keyword>
<dbReference type="SMART" id="SM00043">
    <property type="entry name" value="CY"/>
    <property type="match status" value="1"/>
</dbReference>
<dbReference type="SUPFAM" id="SSF54403">
    <property type="entry name" value="Cystatin/monellin"/>
    <property type="match status" value="1"/>
</dbReference>
<protein>
    <recommendedName>
        <fullName evidence="8">Cystatin domain-containing protein</fullName>
    </recommendedName>
</protein>
<dbReference type="GO" id="GO:0004869">
    <property type="term" value="F:cysteine-type endopeptidase inhibitor activity"/>
    <property type="evidence" value="ECO:0007669"/>
    <property type="project" value="UniProtKB-KW"/>
</dbReference>
<name>A0A803T1Z6_ANOCA</name>
<dbReference type="Ensembl" id="ENSACAT00000048750.1">
    <property type="protein sequence ID" value="ENSACAP00000029236.1"/>
    <property type="gene ID" value="ENSACAG00000044145.1"/>
</dbReference>
<keyword evidence="5" id="KW-0789">Thiol protease inhibitor</keyword>
<dbReference type="PANTHER" id="PTHR47033:SF1">
    <property type="entry name" value="CYSTATIN-M"/>
    <property type="match status" value="1"/>
</dbReference>
<evidence type="ECO:0000313" key="9">
    <source>
        <dbReference type="Ensembl" id="ENSACAP00000029236.1"/>
    </source>
</evidence>
<reference evidence="9" key="1">
    <citation type="submission" date="2009-12" db="EMBL/GenBank/DDBJ databases">
        <title>The Genome Sequence of Anolis carolinensis (Green Anole Lizard).</title>
        <authorList>
            <consortium name="The Genome Sequencing Platform"/>
            <person name="Di Palma F."/>
            <person name="Alfoldi J."/>
            <person name="Heiman D."/>
            <person name="Young S."/>
            <person name="Grabherr M."/>
            <person name="Johnson J."/>
            <person name="Lander E.S."/>
            <person name="Lindblad-Toh K."/>
        </authorList>
    </citation>
    <scope>NUCLEOTIDE SEQUENCE [LARGE SCALE GENOMIC DNA]</scope>
    <source>
        <strain evidence="9">JBL SC #1</strain>
    </source>
</reference>
<dbReference type="Gene3D" id="3.10.450.10">
    <property type="match status" value="1"/>
</dbReference>
<evidence type="ECO:0000313" key="10">
    <source>
        <dbReference type="Proteomes" id="UP000001646"/>
    </source>
</evidence>
<evidence type="ECO:0000256" key="7">
    <source>
        <dbReference type="SAM" id="SignalP"/>
    </source>
</evidence>
<dbReference type="GeneTree" id="ENSGT00940000161375"/>
<gene>
    <name evidence="9" type="primary">LOC103281017</name>
</gene>
<dbReference type="Proteomes" id="UP000001646">
    <property type="component" value="Unplaced"/>
</dbReference>
<evidence type="ECO:0000256" key="4">
    <source>
        <dbReference type="ARBA" id="ARBA00022690"/>
    </source>
</evidence>
<proteinExistence type="inferred from homology"/>
<dbReference type="AlphaFoldDB" id="A0A803T1Z6"/>
<keyword evidence="10" id="KW-1185">Reference proteome</keyword>
<comment type="similarity">
    <text evidence="2">Belongs to the cystatin family.</text>
</comment>
<keyword evidence="3" id="KW-0964">Secreted</keyword>
<dbReference type="InterPro" id="IPR000010">
    <property type="entry name" value="Cystatin_dom"/>
</dbReference>
<evidence type="ECO:0000256" key="2">
    <source>
        <dbReference type="ARBA" id="ARBA00009403"/>
    </source>
</evidence>
<reference evidence="9" key="2">
    <citation type="submission" date="2025-08" db="UniProtKB">
        <authorList>
            <consortium name="Ensembl"/>
        </authorList>
    </citation>
    <scope>IDENTIFICATION</scope>
</reference>
<keyword evidence="7" id="KW-0732">Signal</keyword>
<feature type="chain" id="PRO_5032877717" description="Cystatin domain-containing protein" evidence="7">
    <location>
        <begin position="23"/>
        <end position="148"/>
    </location>
</feature>
<dbReference type="Pfam" id="PF00031">
    <property type="entry name" value="Cystatin"/>
    <property type="match status" value="1"/>
</dbReference>
<dbReference type="FunFam" id="3.10.450.10:FF:000004">
    <property type="entry name" value="Cystatin C"/>
    <property type="match status" value="1"/>
</dbReference>
<organism evidence="9 10">
    <name type="scientific">Anolis carolinensis</name>
    <name type="common">Green anole</name>
    <name type="synonym">American chameleon</name>
    <dbReference type="NCBI Taxonomy" id="28377"/>
    <lineage>
        <taxon>Eukaryota</taxon>
        <taxon>Metazoa</taxon>
        <taxon>Chordata</taxon>
        <taxon>Craniata</taxon>
        <taxon>Vertebrata</taxon>
        <taxon>Euteleostomi</taxon>
        <taxon>Lepidosauria</taxon>
        <taxon>Squamata</taxon>
        <taxon>Bifurcata</taxon>
        <taxon>Unidentata</taxon>
        <taxon>Episquamata</taxon>
        <taxon>Toxicofera</taxon>
        <taxon>Iguania</taxon>
        <taxon>Dactyloidae</taxon>
        <taxon>Anolis</taxon>
    </lineage>
</organism>
<keyword evidence="4" id="KW-0646">Protease inhibitor</keyword>
<dbReference type="PROSITE" id="PS00287">
    <property type="entry name" value="CYSTATIN"/>
    <property type="match status" value="1"/>
</dbReference>
<evidence type="ECO:0000256" key="1">
    <source>
        <dbReference type="ARBA" id="ARBA00004613"/>
    </source>
</evidence>
<feature type="signal peptide" evidence="7">
    <location>
        <begin position="1"/>
        <end position="22"/>
    </location>
</feature>
<dbReference type="GeneID" id="103281017"/>
<dbReference type="InParanoid" id="A0A803T1Z6"/>
<feature type="domain" description="Cystatin" evidence="8">
    <location>
        <begin position="29"/>
        <end position="144"/>
    </location>
</feature>
<comment type="subcellular location">
    <subcellularLocation>
        <location evidence="1">Secreted</location>
    </subcellularLocation>
</comment>
<evidence type="ECO:0000256" key="3">
    <source>
        <dbReference type="ARBA" id="ARBA00022525"/>
    </source>
</evidence>
<dbReference type="CDD" id="cd00042">
    <property type="entry name" value="CY"/>
    <property type="match status" value="1"/>
</dbReference>
<accession>A0A803T1Z6</accession>